<keyword evidence="1" id="KW-1133">Transmembrane helix</keyword>
<protein>
    <recommendedName>
        <fullName evidence="4">DUF2752 domain-containing protein</fullName>
    </recommendedName>
</protein>
<sequence>MKLKGFITKYGEALTWTGALIVLFFMNADDSGFSLCPLKALGITWCPGCGIGHSIHYTLHLNFRAAWHAHILGIPATAVLIYQVIKTLPFTNKNNNYGPANDLKYNTGH</sequence>
<dbReference type="OrthoDB" id="1525013at2"/>
<dbReference type="InterPro" id="IPR021215">
    <property type="entry name" value="DUF2752"/>
</dbReference>
<dbReference type="KEGG" id="nia:A8C56_17125"/>
<name>A0A1A9I6X9_9BACT</name>
<reference evidence="2 3" key="1">
    <citation type="submission" date="2016-05" db="EMBL/GenBank/DDBJ databases">
        <title>Niabella ginsenosidivorans BS26 whole genome sequencing.</title>
        <authorList>
            <person name="Im W.T."/>
            <person name="Siddiqi M.Z."/>
        </authorList>
    </citation>
    <scope>NUCLEOTIDE SEQUENCE [LARGE SCALE GENOMIC DNA]</scope>
    <source>
        <strain evidence="2 3">BS26</strain>
    </source>
</reference>
<keyword evidence="1" id="KW-0472">Membrane</keyword>
<evidence type="ECO:0000313" key="3">
    <source>
        <dbReference type="Proteomes" id="UP000077667"/>
    </source>
</evidence>
<accession>A0A1A9I6X9</accession>
<dbReference type="Proteomes" id="UP000077667">
    <property type="component" value="Chromosome"/>
</dbReference>
<gene>
    <name evidence="2" type="ORF">A8C56_17125</name>
</gene>
<proteinExistence type="predicted"/>
<keyword evidence="1" id="KW-0812">Transmembrane</keyword>
<dbReference type="EMBL" id="CP015772">
    <property type="protein sequence ID" value="ANH82460.1"/>
    <property type="molecule type" value="Genomic_DNA"/>
</dbReference>
<evidence type="ECO:0000313" key="2">
    <source>
        <dbReference type="EMBL" id="ANH82460.1"/>
    </source>
</evidence>
<dbReference type="RefSeq" id="WP_067758720.1">
    <property type="nucleotide sequence ID" value="NZ_CP015772.1"/>
</dbReference>
<feature type="transmembrane region" description="Helical" evidence="1">
    <location>
        <begin position="66"/>
        <end position="85"/>
    </location>
</feature>
<evidence type="ECO:0008006" key="4">
    <source>
        <dbReference type="Google" id="ProtNLM"/>
    </source>
</evidence>
<keyword evidence="3" id="KW-1185">Reference proteome</keyword>
<organism evidence="2 3">
    <name type="scientific">Niabella ginsenosidivorans</name>
    <dbReference type="NCBI Taxonomy" id="1176587"/>
    <lineage>
        <taxon>Bacteria</taxon>
        <taxon>Pseudomonadati</taxon>
        <taxon>Bacteroidota</taxon>
        <taxon>Chitinophagia</taxon>
        <taxon>Chitinophagales</taxon>
        <taxon>Chitinophagaceae</taxon>
        <taxon>Niabella</taxon>
    </lineage>
</organism>
<dbReference type="STRING" id="1176587.A8C56_17125"/>
<evidence type="ECO:0000256" key="1">
    <source>
        <dbReference type="SAM" id="Phobius"/>
    </source>
</evidence>
<dbReference type="Pfam" id="PF10825">
    <property type="entry name" value="DUF2752"/>
    <property type="match status" value="1"/>
</dbReference>
<dbReference type="AlphaFoldDB" id="A0A1A9I6X9"/>